<dbReference type="Pfam" id="PF02776">
    <property type="entry name" value="TPP_enzyme_N"/>
    <property type="match status" value="1"/>
</dbReference>
<protein>
    <submittedName>
        <fullName evidence="8">2-succinyl-5-enolpyruvyl-6-hydroxy-3-cyclohexene-1-carboxylic-acid synthase</fullName>
        <ecNumber evidence="8">2.2.1.9</ecNumber>
    </submittedName>
</protein>
<keyword evidence="1 8" id="KW-0808">Transferase</keyword>
<dbReference type="Pfam" id="PF04230">
    <property type="entry name" value="PS_pyruv_trans"/>
    <property type="match status" value="1"/>
</dbReference>
<organism evidence="8 9">
    <name type="scientific">Lactococcus lactis</name>
    <dbReference type="NCBI Taxonomy" id="1358"/>
    <lineage>
        <taxon>Bacteria</taxon>
        <taxon>Bacillati</taxon>
        <taxon>Bacillota</taxon>
        <taxon>Bacilli</taxon>
        <taxon>Lactobacillales</taxon>
        <taxon>Streptococcaceae</taxon>
        <taxon>Lactococcus</taxon>
    </lineage>
</organism>
<feature type="domain" description="Polysaccharide pyruvyl transferase" evidence="7">
    <location>
        <begin position="17"/>
        <end position="299"/>
    </location>
</feature>
<evidence type="ECO:0000256" key="5">
    <source>
        <dbReference type="ARBA" id="ARBA00023211"/>
    </source>
</evidence>
<comment type="caution">
    <text evidence="8">The sequence shown here is derived from an EMBL/GenBank/DDBJ whole genome shotgun (WGS) entry which is preliminary data.</text>
</comment>
<keyword evidence="5" id="KW-0464">Manganese</keyword>
<dbReference type="Proteomes" id="UP001240905">
    <property type="component" value="Unassembled WGS sequence"/>
</dbReference>
<evidence type="ECO:0000313" key="8">
    <source>
        <dbReference type="EMBL" id="MDM7546640.1"/>
    </source>
</evidence>
<dbReference type="Gene3D" id="3.40.50.1220">
    <property type="entry name" value="TPP-binding domain"/>
    <property type="match status" value="1"/>
</dbReference>
<dbReference type="RefSeq" id="WP_251904698.1">
    <property type="nucleotide sequence ID" value="NZ_JAUCAE010000007.1"/>
</dbReference>
<dbReference type="NCBIfam" id="TIGR00173">
    <property type="entry name" value="menD"/>
    <property type="match status" value="1"/>
</dbReference>
<dbReference type="GO" id="GO:0009234">
    <property type="term" value="P:menaquinone biosynthetic process"/>
    <property type="evidence" value="ECO:0007669"/>
    <property type="project" value="InterPro"/>
</dbReference>
<dbReference type="GO" id="GO:0046872">
    <property type="term" value="F:metal ion binding"/>
    <property type="evidence" value="ECO:0007669"/>
    <property type="project" value="UniProtKB-KW"/>
</dbReference>
<name>A0AAW7IXY0_9LACT</name>
<dbReference type="Gene3D" id="3.40.50.970">
    <property type="match status" value="2"/>
</dbReference>
<sequence length="1037" mass="118598">MDKRYDVAILGWWGRDNYGSMLTYYALKKVIEKQGKATIMVNELLGYSGRQKDKGFDLSFAKRQGFDFTPQYHFSEANNLNELADTFVIGSDQLWNPYIPIINDDLFLNFTAPEKRRIAYGTSIGNFNRNHFNSEHFGSDFEKVEQQNLERFDSISMRETDGIEYMKSTLKIEAEKVVDPVFLLDPNEYWNLADQATVTFEGKYLLAFILDPDEGKKRNIEAVADKLGFDKIVVMTDANVERVQQVKLMFSEDRYDVIMDIKPENFLSAYKNSSYVVTDSFHGSCFAYISQKPFSVFYNTIRGTNRFINLMELLKLGDSRRIYSENTAEEINNNLNVSTEIDFTEGNKNLKIEAEKSYRWLIDALDRPKKEEKILPGAVLSENLSKLRTDVELPLEEVLAKNLFVFYRKNHDGNVISESIKFEPDGTISGIYSSNEHTWKLENNSLSLISRSGEVTTIYGNLDDRYMPNDFRIEGTYVPNPNVKHILESVPTAIIRDNSNPDFSKTKILLSKLRDYGVKHIVAAPGGRDVVLNRAFENHPEIFELHYVIDERSAGYFALGLANKLKEPVAVVVTSGTAVSNLVPAMTEAYYMDLPLIAITADRYPEFHENSEDQTIEQTGIFEPMIKKSVSLPVTVGSRTNWYVNRLVSETILESIHNGTGPVHINMSFDYLPNMAPIHASYELLRLKHVLRVTRQNSLERWNDWVNQLLKSKRILIVYGQDFKLTAAQKLSIEKFAERYNVVILADWLSNIQGEKVVYPFNALQRMTQQKFNDTLLPDIVLSVGGKNVMNHPINFKLRGAPASMRHWRIAPDGKFKDLFFHLTSILETNSEWFFEYFAQKAEGRKNDGQYLKAWKDEENKSPAFIHQNYNNHYATQQLMEKMPEGSLFHIGVGSAFMLTHSENTVPGKDLEVFLNMGTNGIDGSASAYMGQVAADTSERLKFLLIGDVSFFYDMNSLWNKKLKKSIRIMMVNNSGSQLLRHYEAKGSAAPHNTVAEGWVKSLGFDYIASHDKEGFDEGLKRFTSNDEGPIFFEVFL</sequence>
<dbReference type="EMBL" id="JAUCAE010000007">
    <property type="protein sequence ID" value="MDM7546640.1"/>
    <property type="molecule type" value="Genomic_DNA"/>
</dbReference>
<proteinExistence type="predicted"/>
<evidence type="ECO:0000256" key="3">
    <source>
        <dbReference type="ARBA" id="ARBA00022842"/>
    </source>
</evidence>
<evidence type="ECO:0000313" key="9">
    <source>
        <dbReference type="Proteomes" id="UP001240905"/>
    </source>
</evidence>
<dbReference type="EC" id="2.2.1.9" evidence="8"/>
<evidence type="ECO:0000256" key="2">
    <source>
        <dbReference type="ARBA" id="ARBA00022723"/>
    </source>
</evidence>
<dbReference type="AlphaFoldDB" id="A0AAW7IXY0"/>
<keyword evidence="3" id="KW-0460">Magnesium</keyword>
<dbReference type="SUPFAM" id="SSF52518">
    <property type="entry name" value="Thiamin diphosphate-binding fold (THDP-binding)"/>
    <property type="match status" value="2"/>
</dbReference>
<dbReference type="InterPro" id="IPR004433">
    <property type="entry name" value="MenaQ_synth_MenD"/>
</dbReference>
<dbReference type="InterPro" id="IPR007345">
    <property type="entry name" value="Polysacch_pyruvyl_Trfase"/>
</dbReference>
<accession>A0AAW7IXY0</accession>
<dbReference type="CDD" id="cd07037">
    <property type="entry name" value="TPP_PYR_MenD"/>
    <property type="match status" value="1"/>
</dbReference>
<keyword evidence="4" id="KW-0786">Thiamine pyrophosphate</keyword>
<reference evidence="8" key="1">
    <citation type="submission" date="2023-06" db="EMBL/GenBank/DDBJ databases">
        <title>Draft Genome Sequences of lactic acid bacteria strains isolated from fermented milk products.</title>
        <authorList>
            <person name="Elcheninov A.G."/>
            <person name="Klyukina A."/>
            <person name="Zayulina K.S."/>
            <person name="Gavirova L.A."/>
            <person name="Shcherbakova P.A."/>
            <person name="Shestakov A.I."/>
            <person name="Kublanov I.V."/>
            <person name="Kochetkova T.V."/>
        </authorList>
    </citation>
    <scope>NUCLEOTIDE SEQUENCE</scope>
    <source>
        <strain evidence="8">TOM.142</strain>
    </source>
</reference>
<dbReference type="GO" id="GO:0070204">
    <property type="term" value="F:2-succinyl-5-enolpyruvyl-6-hydroxy-3-cyclohexene-1-carboxylic-acid synthase activity"/>
    <property type="evidence" value="ECO:0007669"/>
    <property type="project" value="UniProtKB-EC"/>
</dbReference>
<evidence type="ECO:0000256" key="1">
    <source>
        <dbReference type="ARBA" id="ARBA00022679"/>
    </source>
</evidence>
<evidence type="ECO:0000256" key="4">
    <source>
        <dbReference type="ARBA" id="ARBA00023052"/>
    </source>
</evidence>
<keyword evidence="2" id="KW-0479">Metal-binding</keyword>
<dbReference type="PANTHER" id="PTHR42916:SF1">
    <property type="entry name" value="PROTEIN PHYLLO, CHLOROPLASTIC"/>
    <property type="match status" value="1"/>
</dbReference>
<dbReference type="InterPro" id="IPR029061">
    <property type="entry name" value="THDP-binding"/>
</dbReference>
<evidence type="ECO:0000259" key="7">
    <source>
        <dbReference type="Pfam" id="PF04230"/>
    </source>
</evidence>
<feature type="domain" description="Thiamine pyrophosphate enzyme N-terminal TPP-binding" evidence="6">
    <location>
        <begin position="507"/>
        <end position="604"/>
    </location>
</feature>
<evidence type="ECO:0000259" key="6">
    <source>
        <dbReference type="Pfam" id="PF02776"/>
    </source>
</evidence>
<gene>
    <name evidence="8" type="primary">menD</name>
    <name evidence="8" type="ORF">QUD52_06330</name>
</gene>
<dbReference type="GO" id="GO:0030976">
    <property type="term" value="F:thiamine pyrophosphate binding"/>
    <property type="evidence" value="ECO:0007669"/>
    <property type="project" value="InterPro"/>
</dbReference>
<dbReference type="PANTHER" id="PTHR42916">
    <property type="entry name" value="2-SUCCINYL-5-ENOLPYRUVYL-6-HYDROXY-3-CYCLOHEXENE-1-CARBOXYLATE SYNTHASE"/>
    <property type="match status" value="1"/>
</dbReference>
<dbReference type="InterPro" id="IPR012001">
    <property type="entry name" value="Thiamin_PyroP_enz_TPP-bd_dom"/>
</dbReference>